<keyword evidence="1" id="KW-0479">Metal-binding</keyword>
<dbReference type="Gene3D" id="2.120.10.30">
    <property type="entry name" value="TolB, C-terminal domain"/>
    <property type="match status" value="1"/>
</dbReference>
<dbReference type="InterPro" id="IPR011042">
    <property type="entry name" value="6-blade_b-propeller_TolB-like"/>
</dbReference>
<name>A0A6J8AUS3_MYTCO</name>
<keyword evidence="1" id="KW-0863">Zinc-finger</keyword>
<evidence type="ECO:0000256" key="2">
    <source>
        <dbReference type="SAM" id="MobiDB-lite"/>
    </source>
</evidence>
<dbReference type="Gene3D" id="3.30.160.60">
    <property type="entry name" value="Classic Zinc Finger"/>
    <property type="match status" value="1"/>
</dbReference>
<keyword evidence="5" id="KW-1185">Reference proteome</keyword>
<dbReference type="EMBL" id="CACVKT020001973">
    <property type="protein sequence ID" value="CAC5373791.1"/>
    <property type="molecule type" value="Genomic_DNA"/>
</dbReference>
<dbReference type="Pfam" id="PF00643">
    <property type="entry name" value="zf-B_box"/>
    <property type="match status" value="1"/>
</dbReference>
<dbReference type="SUPFAM" id="SSF101898">
    <property type="entry name" value="NHL repeat"/>
    <property type="match status" value="1"/>
</dbReference>
<feature type="compositionally biased region" description="Basic and acidic residues" evidence="2">
    <location>
        <begin position="134"/>
        <end position="145"/>
    </location>
</feature>
<feature type="domain" description="B box-type" evidence="3">
    <location>
        <begin position="49"/>
        <end position="83"/>
    </location>
</feature>
<sequence>MSSQQRPPGFRGNKSSAINYSERPTEFMEAYGKKQGADDNERNLKTKIANFRLCSKHKGHHLEYFCFNDDQLVCKECQFDKHKKCINISTKEEACKGAMKSHAFLELRNKLDNILKILKDAEERDSSDMTSTPSDRRSLKSRGDDNCPIATLDRAGQKSDSFHKSRSSQMLTLMSEVKEHLQCFEFVEKQGSDEYAFLLSHVCKNIINDLEFDVTNCVEKPRVRKLSIKQHKPGESVLSLMGVKFHNSETVPVFESNKISPKISPSDKMCTFPPIELKRKNASLKRTTIESVLVAIPSFSFVSDLDLSSTKLCSISGMTTMENDMLILCDSNLPRIIIFKNDLFIYTVNVRYETWDIAAIIEMDVLVTSPVNDDHVIQFIDINKKAVIKETKLKRCEQGGIATANKTILIGSENKVKILDHRGRQMKTMSGISGKINYVHVCGNNNIVLITNENIHSVTSDGVLLFSYASTDLMLPGKPASDQQNNIYIPGLYSNVVHRLTYEGKFVDAVLNENNGLYFPTAVCFNNNYTKLYVTTNSGNSVKVFKVEK</sequence>
<reference evidence="4 5" key="1">
    <citation type="submission" date="2020-06" db="EMBL/GenBank/DDBJ databases">
        <authorList>
            <person name="Li R."/>
            <person name="Bekaert M."/>
        </authorList>
    </citation>
    <scope>NUCLEOTIDE SEQUENCE [LARGE SCALE GENOMIC DNA]</scope>
    <source>
        <strain evidence="5">wild</strain>
    </source>
</reference>
<feature type="region of interest" description="Disordered" evidence="2">
    <location>
        <begin position="123"/>
        <end position="145"/>
    </location>
</feature>
<evidence type="ECO:0000256" key="1">
    <source>
        <dbReference type="PROSITE-ProRule" id="PRU00024"/>
    </source>
</evidence>
<dbReference type="SUPFAM" id="SSF57845">
    <property type="entry name" value="B-box zinc-binding domain"/>
    <property type="match status" value="1"/>
</dbReference>
<organism evidence="4 5">
    <name type="scientific">Mytilus coruscus</name>
    <name type="common">Sea mussel</name>
    <dbReference type="NCBI Taxonomy" id="42192"/>
    <lineage>
        <taxon>Eukaryota</taxon>
        <taxon>Metazoa</taxon>
        <taxon>Spiralia</taxon>
        <taxon>Lophotrochozoa</taxon>
        <taxon>Mollusca</taxon>
        <taxon>Bivalvia</taxon>
        <taxon>Autobranchia</taxon>
        <taxon>Pteriomorphia</taxon>
        <taxon>Mytilida</taxon>
        <taxon>Mytiloidea</taxon>
        <taxon>Mytilidae</taxon>
        <taxon>Mytilinae</taxon>
        <taxon>Mytilus</taxon>
    </lineage>
</organism>
<keyword evidence="1" id="KW-0862">Zinc</keyword>
<proteinExistence type="predicted"/>
<gene>
    <name evidence="4" type="ORF">MCOR_11413</name>
</gene>
<dbReference type="Proteomes" id="UP000507470">
    <property type="component" value="Unassembled WGS sequence"/>
</dbReference>
<dbReference type="OrthoDB" id="6071382at2759"/>
<feature type="region of interest" description="Disordered" evidence="2">
    <location>
        <begin position="1"/>
        <end position="20"/>
    </location>
</feature>
<dbReference type="AlphaFoldDB" id="A0A6J8AUS3"/>
<evidence type="ECO:0000313" key="4">
    <source>
        <dbReference type="EMBL" id="CAC5373791.1"/>
    </source>
</evidence>
<evidence type="ECO:0000259" key="3">
    <source>
        <dbReference type="PROSITE" id="PS50119"/>
    </source>
</evidence>
<dbReference type="InterPro" id="IPR000315">
    <property type="entry name" value="Znf_B-box"/>
</dbReference>
<dbReference type="PROSITE" id="PS50119">
    <property type="entry name" value="ZF_BBOX"/>
    <property type="match status" value="1"/>
</dbReference>
<accession>A0A6J8AUS3</accession>
<evidence type="ECO:0000313" key="5">
    <source>
        <dbReference type="Proteomes" id="UP000507470"/>
    </source>
</evidence>
<dbReference type="GO" id="GO:0008270">
    <property type="term" value="F:zinc ion binding"/>
    <property type="evidence" value="ECO:0007669"/>
    <property type="project" value="UniProtKB-KW"/>
</dbReference>
<protein>
    <recommendedName>
        <fullName evidence="3">B box-type domain-containing protein</fullName>
    </recommendedName>
</protein>